<dbReference type="InterPro" id="IPR000064">
    <property type="entry name" value="NLP_P60_dom"/>
</dbReference>
<keyword evidence="7" id="KW-0482">Metalloprotease</keyword>
<dbReference type="InterPro" id="IPR028090">
    <property type="entry name" value="JAB_dom_prok"/>
</dbReference>
<dbReference type="InterPro" id="IPR051929">
    <property type="entry name" value="VirAsm_ModProt"/>
</dbReference>
<proteinExistence type="inferred from homology"/>
<evidence type="ECO:0000259" key="8">
    <source>
        <dbReference type="Pfam" id="PF00877"/>
    </source>
</evidence>
<dbReference type="InterPro" id="IPR038765">
    <property type="entry name" value="Papain-like_cys_pep_sf"/>
</dbReference>
<keyword evidence="6" id="KW-0862">Zinc</keyword>
<protein>
    <submittedName>
        <fullName evidence="10">Uncharacterized protein</fullName>
    </submittedName>
</protein>
<evidence type="ECO:0000256" key="5">
    <source>
        <dbReference type="ARBA" id="ARBA00022807"/>
    </source>
</evidence>
<dbReference type="Pfam" id="PF14464">
    <property type="entry name" value="Prok-JAB"/>
    <property type="match status" value="1"/>
</dbReference>
<evidence type="ECO:0000256" key="7">
    <source>
        <dbReference type="ARBA" id="ARBA00023049"/>
    </source>
</evidence>
<dbReference type="Gene3D" id="3.90.1720.10">
    <property type="entry name" value="endopeptidase domain like (from Nostoc punctiforme)"/>
    <property type="match status" value="1"/>
</dbReference>
<organism evidence="10">
    <name type="scientific">marine metagenome</name>
    <dbReference type="NCBI Taxonomy" id="408172"/>
    <lineage>
        <taxon>unclassified sequences</taxon>
        <taxon>metagenomes</taxon>
        <taxon>ecological metagenomes</taxon>
    </lineage>
</organism>
<dbReference type="PANTHER" id="PTHR34858:SF1">
    <property type="entry name" value="CYSO-CYSTEINE PEPTIDASE"/>
    <property type="match status" value="1"/>
</dbReference>
<dbReference type="PANTHER" id="PTHR34858">
    <property type="entry name" value="CYSO-CYSTEINE PEPTIDASE"/>
    <property type="match status" value="1"/>
</dbReference>
<evidence type="ECO:0000256" key="2">
    <source>
        <dbReference type="ARBA" id="ARBA00022670"/>
    </source>
</evidence>
<dbReference type="EMBL" id="UINC01044030">
    <property type="protein sequence ID" value="SVB48904.1"/>
    <property type="molecule type" value="Genomic_DNA"/>
</dbReference>
<reference evidence="10" key="1">
    <citation type="submission" date="2018-05" db="EMBL/GenBank/DDBJ databases">
        <authorList>
            <person name="Lanie J.A."/>
            <person name="Ng W.-L."/>
            <person name="Kazmierczak K.M."/>
            <person name="Andrzejewski T.M."/>
            <person name="Davidsen T.M."/>
            <person name="Wayne K.J."/>
            <person name="Tettelin H."/>
            <person name="Glass J.I."/>
            <person name="Rusch D."/>
            <person name="Podicherti R."/>
            <person name="Tsui H.-C.T."/>
            <person name="Winkler M.E."/>
        </authorList>
    </citation>
    <scope>NUCLEOTIDE SEQUENCE</scope>
</reference>
<dbReference type="Gene3D" id="3.40.140.10">
    <property type="entry name" value="Cytidine Deaminase, domain 2"/>
    <property type="match status" value="1"/>
</dbReference>
<dbReference type="SUPFAM" id="SSF102712">
    <property type="entry name" value="JAB1/MPN domain"/>
    <property type="match status" value="1"/>
</dbReference>
<sequence>MTAHQCFILDPEDYVKASNIGDIVAIVHSHPVTPAVASEADKISCEHSNLPWYIVNPKTEEWGYYAPTGYKAPLLGRPWVWGVTDCWSLVRDWYREERGIELRDWERPLTPEEFLKDPMFERCAWRTGFRQLRQEEKLEKGDLLFMSIMADGLNHVALFLGDEILHHLTDRLSCREPYSQWLLKCTGGRYRYAS</sequence>
<feature type="domain" description="NlpC/P60" evidence="8">
    <location>
        <begin position="76"/>
        <end position="181"/>
    </location>
</feature>
<keyword evidence="5" id="KW-0788">Thiol protease</keyword>
<evidence type="ECO:0000256" key="4">
    <source>
        <dbReference type="ARBA" id="ARBA00022801"/>
    </source>
</evidence>
<dbReference type="SUPFAM" id="SSF54001">
    <property type="entry name" value="Cysteine proteinases"/>
    <property type="match status" value="1"/>
</dbReference>
<evidence type="ECO:0000259" key="9">
    <source>
        <dbReference type="Pfam" id="PF14464"/>
    </source>
</evidence>
<gene>
    <name evidence="10" type="ORF">METZ01_LOCUS201758</name>
</gene>
<dbReference type="Pfam" id="PF00877">
    <property type="entry name" value="NLPC_P60"/>
    <property type="match status" value="1"/>
</dbReference>
<keyword evidence="2" id="KW-0645">Protease</keyword>
<dbReference type="GO" id="GO:0006508">
    <property type="term" value="P:proteolysis"/>
    <property type="evidence" value="ECO:0007669"/>
    <property type="project" value="UniProtKB-KW"/>
</dbReference>
<dbReference type="GO" id="GO:0008234">
    <property type="term" value="F:cysteine-type peptidase activity"/>
    <property type="evidence" value="ECO:0007669"/>
    <property type="project" value="UniProtKB-KW"/>
</dbReference>
<dbReference type="GO" id="GO:0008235">
    <property type="term" value="F:metalloexopeptidase activity"/>
    <property type="evidence" value="ECO:0007669"/>
    <property type="project" value="TreeGrafter"/>
</dbReference>
<evidence type="ECO:0000256" key="6">
    <source>
        <dbReference type="ARBA" id="ARBA00022833"/>
    </source>
</evidence>
<accession>A0A382EFQ1</accession>
<name>A0A382EFQ1_9ZZZZ</name>
<dbReference type="GO" id="GO:0008270">
    <property type="term" value="F:zinc ion binding"/>
    <property type="evidence" value="ECO:0007669"/>
    <property type="project" value="TreeGrafter"/>
</dbReference>
<evidence type="ECO:0000256" key="3">
    <source>
        <dbReference type="ARBA" id="ARBA00022723"/>
    </source>
</evidence>
<evidence type="ECO:0000256" key="1">
    <source>
        <dbReference type="ARBA" id="ARBA00007074"/>
    </source>
</evidence>
<keyword evidence="3" id="KW-0479">Metal-binding</keyword>
<keyword evidence="4" id="KW-0378">Hydrolase</keyword>
<feature type="domain" description="JAB" evidence="9">
    <location>
        <begin position="22"/>
        <end position="58"/>
    </location>
</feature>
<comment type="similarity">
    <text evidence="1">Belongs to the peptidase C40 family.</text>
</comment>
<evidence type="ECO:0000313" key="10">
    <source>
        <dbReference type="EMBL" id="SVB48904.1"/>
    </source>
</evidence>
<dbReference type="AlphaFoldDB" id="A0A382EFQ1"/>